<dbReference type="EMBL" id="KQ971338">
    <property type="protein sequence ID" value="EFA01982.1"/>
    <property type="molecule type" value="Genomic_DNA"/>
</dbReference>
<feature type="transmembrane region" description="Helical" evidence="6">
    <location>
        <begin position="89"/>
        <end position="109"/>
    </location>
</feature>
<feature type="transmembrane region" description="Helical" evidence="6">
    <location>
        <begin position="50"/>
        <end position="69"/>
    </location>
</feature>
<dbReference type="PANTHER" id="PTHR31898:SF1">
    <property type="entry name" value="TLC DOMAIN-CONTAINING PROTEIN 5"/>
    <property type="match status" value="1"/>
</dbReference>
<name>D2A2Y8_TRICA</name>
<evidence type="ECO:0000256" key="2">
    <source>
        <dbReference type="ARBA" id="ARBA00022692"/>
    </source>
</evidence>
<evidence type="ECO:0000313" key="9">
    <source>
        <dbReference type="Proteomes" id="UP000007266"/>
    </source>
</evidence>
<dbReference type="PROSITE" id="PS50922">
    <property type="entry name" value="TLC"/>
    <property type="match status" value="1"/>
</dbReference>
<dbReference type="GO" id="GO:0016020">
    <property type="term" value="C:membrane"/>
    <property type="evidence" value="ECO:0007669"/>
    <property type="project" value="UniProtKB-SubCell"/>
</dbReference>
<reference evidence="8 9" key="2">
    <citation type="journal article" date="2010" name="Nucleic Acids Res.">
        <title>BeetleBase in 2010: revisions to provide comprehensive genomic information for Tribolium castaneum.</title>
        <authorList>
            <person name="Kim H.S."/>
            <person name="Murphy T."/>
            <person name="Xia J."/>
            <person name="Caragea D."/>
            <person name="Park Y."/>
            <person name="Beeman R.W."/>
            <person name="Lorenzen M.D."/>
            <person name="Butcher S."/>
            <person name="Manak J.R."/>
            <person name="Brown S.J."/>
        </authorList>
    </citation>
    <scope>GENOME REANNOTATION</scope>
    <source>
        <strain evidence="8 9">Georgia GA2</strain>
    </source>
</reference>
<evidence type="ECO:0000256" key="6">
    <source>
        <dbReference type="SAM" id="Phobius"/>
    </source>
</evidence>
<reference evidence="8 9" key="1">
    <citation type="journal article" date="2008" name="Nature">
        <title>The genome of the model beetle and pest Tribolium castaneum.</title>
        <authorList>
            <consortium name="Tribolium Genome Sequencing Consortium"/>
            <person name="Richards S."/>
            <person name="Gibbs R.A."/>
            <person name="Weinstock G.M."/>
            <person name="Brown S.J."/>
            <person name="Denell R."/>
            <person name="Beeman R.W."/>
            <person name="Gibbs R."/>
            <person name="Beeman R.W."/>
            <person name="Brown S.J."/>
            <person name="Bucher G."/>
            <person name="Friedrich M."/>
            <person name="Grimmelikhuijzen C.J."/>
            <person name="Klingler M."/>
            <person name="Lorenzen M."/>
            <person name="Richards S."/>
            <person name="Roth S."/>
            <person name="Schroder R."/>
            <person name="Tautz D."/>
            <person name="Zdobnov E.M."/>
            <person name="Muzny D."/>
            <person name="Gibbs R.A."/>
            <person name="Weinstock G.M."/>
            <person name="Attaway T."/>
            <person name="Bell S."/>
            <person name="Buhay C.J."/>
            <person name="Chandrabose M.N."/>
            <person name="Chavez D."/>
            <person name="Clerk-Blankenburg K.P."/>
            <person name="Cree A."/>
            <person name="Dao M."/>
            <person name="Davis C."/>
            <person name="Chacko J."/>
            <person name="Dinh H."/>
            <person name="Dugan-Rocha S."/>
            <person name="Fowler G."/>
            <person name="Garner T.T."/>
            <person name="Garnes J."/>
            <person name="Gnirke A."/>
            <person name="Hawes A."/>
            <person name="Hernandez J."/>
            <person name="Hines S."/>
            <person name="Holder M."/>
            <person name="Hume J."/>
            <person name="Jhangiani S.N."/>
            <person name="Joshi V."/>
            <person name="Khan Z.M."/>
            <person name="Jackson L."/>
            <person name="Kovar C."/>
            <person name="Kowis A."/>
            <person name="Lee S."/>
            <person name="Lewis L.R."/>
            <person name="Margolis J."/>
            <person name="Morgan M."/>
            <person name="Nazareth L.V."/>
            <person name="Nguyen N."/>
            <person name="Okwuonu G."/>
            <person name="Parker D."/>
            <person name="Richards S."/>
            <person name="Ruiz S.J."/>
            <person name="Santibanez J."/>
            <person name="Savard J."/>
            <person name="Scherer S.E."/>
            <person name="Schneider B."/>
            <person name="Sodergren E."/>
            <person name="Tautz D."/>
            <person name="Vattahil S."/>
            <person name="Villasana D."/>
            <person name="White C.S."/>
            <person name="Wright R."/>
            <person name="Park Y."/>
            <person name="Beeman R.W."/>
            <person name="Lord J."/>
            <person name="Oppert B."/>
            <person name="Lorenzen M."/>
            <person name="Brown S."/>
            <person name="Wang L."/>
            <person name="Savard J."/>
            <person name="Tautz D."/>
            <person name="Richards S."/>
            <person name="Weinstock G."/>
            <person name="Gibbs R.A."/>
            <person name="Liu Y."/>
            <person name="Worley K."/>
            <person name="Weinstock G."/>
            <person name="Elsik C.G."/>
            <person name="Reese J.T."/>
            <person name="Elhaik E."/>
            <person name="Landan G."/>
            <person name="Graur D."/>
            <person name="Arensburger P."/>
            <person name="Atkinson P."/>
            <person name="Beeman R.W."/>
            <person name="Beidler J."/>
            <person name="Brown S.J."/>
            <person name="Demuth J.P."/>
            <person name="Drury D.W."/>
            <person name="Du Y.Z."/>
            <person name="Fujiwara H."/>
            <person name="Lorenzen M."/>
            <person name="Maselli V."/>
            <person name="Osanai M."/>
            <person name="Park Y."/>
            <person name="Robertson H.M."/>
            <person name="Tu Z."/>
            <person name="Wang J.J."/>
            <person name="Wang S."/>
            <person name="Richards S."/>
            <person name="Song H."/>
            <person name="Zhang L."/>
            <person name="Sodergren E."/>
            <person name="Werner D."/>
            <person name="Stanke M."/>
            <person name="Morgenstern B."/>
            <person name="Solovyev V."/>
            <person name="Kosarev P."/>
            <person name="Brown G."/>
            <person name="Chen H.C."/>
            <person name="Ermolaeva O."/>
            <person name="Hlavina W."/>
            <person name="Kapustin Y."/>
            <person name="Kiryutin B."/>
            <person name="Kitts P."/>
            <person name="Maglott D."/>
            <person name="Pruitt K."/>
            <person name="Sapojnikov V."/>
            <person name="Souvorov A."/>
            <person name="Mackey A.J."/>
            <person name="Waterhouse R.M."/>
            <person name="Wyder S."/>
            <person name="Zdobnov E.M."/>
            <person name="Zdobnov E.M."/>
            <person name="Wyder S."/>
            <person name="Kriventseva E.V."/>
            <person name="Kadowaki T."/>
            <person name="Bork P."/>
            <person name="Aranda M."/>
            <person name="Bao R."/>
            <person name="Beermann A."/>
            <person name="Berns N."/>
            <person name="Bolognesi R."/>
            <person name="Bonneton F."/>
            <person name="Bopp D."/>
            <person name="Brown S.J."/>
            <person name="Bucher G."/>
            <person name="Butts T."/>
            <person name="Chaumot A."/>
            <person name="Denell R.E."/>
            <person name="Ferrier D.E."/>
            <person name="Friedrich M."/>
            <person name="Gordon C.M."/>
            <person name="Jindra M."/>
            <person name="Klingler M."/>
            <person name="Lan Q."/>
            <person name="Lattorff H.M."/>
            <person name="Laudet V."/>
            <person name="von Levetsow C."/>
            <person name="Liu Z."/>
            <person name="Lutz R."/>
            <person name="Lynch J.A."/>
            <person name="da Fonseca R.N."/>
            <person name="Posnien N."/>
            <person name="Reuter R."/>
            <person name="Roth S."/>
            <person name="Savard J."/>
            <person name="Schinko J.B."/>
            <person name="Schmitt C."/>
            <person name="Schoppmeier M."/>
            <person name="Schroder R."/>
            <person name="Shippy T.D."/>
            <person name="Simonnet F."/>
            <person name="Marques-Souza H."/>
            <person name="Tautz D."/>
            <person name="Tomoyasu Y."/>
            <person name="Trauner J."/>
            <person name="Van der Zee M."/>
            <person name="Vervoort M."/>
            <person name="Wittkopp N."/>
            <person name="Wimmer E.A."/>
            <person name="Yang X."/>
            <person name="Jones A.K."/>
            <person name="Sattelle D.B."/>
            <person name="Ebert P.R."/>
            <person name="Nelson D."/>
            <person name="Scott J.G."/>
            <person name="Beeman R.W."/>
            <person name="Muthukrishnan S."/>
            <person name="Kramer K.J."/>
            <person name="Arakane Y."/>
            <person name="Beeman R.W."/>
            <person name="Zhu Q."/>
            <person name="Hogenkamp D."/>
            <person name="Dixit R."/>
            <person name="Oppert B."/>
            <person name="Jiang H."/>
            <person name="Zou Z."/>
            <person name="Marshall J."/>
            <person name="Elpidina E."/>
            <person name="Vinokurov K."/>
            <person name="Oppert C."/>
            <person name="Zou Z."/>
            <person name="Evans J."/>
            <person name="Lu Z."/>
            <person name="Zhao P."/>
            <person name="Sumathipala N."/>
            <person name="Altincicek B."/>
            <person name="Vilcinskas A."/>
            <person name="Williams M."/>
            <person name="Hultmark D."/>
            <person name="Hetru C."/>
            <person name="Jiang H."/>
            <person name="Grimmelikhuijzen C.J."/>
            <person name="Hauser F."/>
            <person name="Cazzamali G."/>
            <person name="Williamson M."/>
            <person name="Park Y."/>
            <person name="Li B."/>
            <person name="Tanaka Y."/>
            <person name="Predel R."/>
            <person name="Neupert S."/>
            <person name="Schachtner J."/>
            <person name="Verleyen P."/>
            <person name="Raible F."/>
            <person name="Bork P."/>
            <person name="Friedrich M."/>
            <person name="Walden K.K."/>
            <person name="Robertson H.M."/>
            <person name="Angeli S."/>
            <person name="Foret S."/>
            <person name="Bucher G."/>
            <person name="Schuetz S."/>
            <person name="Maleszka R."/>
            <person name="Wimmer E.A."/>
            <person name="Beeman R.W."/>
            <person name="Lorenzen M."/>
            <person name="Tomoyasu Y."/>
            <person name="Miller S.C."/>
            <person name="Grossmann D."/>
            <person name="Bucher G."/>
        </authorList>
    </citation>
    <scope>NUCLEOTIDE SEQUENCE [LARGE SCALE GENOMIC DNA]</scope>
    <source>
        <strain evidence="8 9">Georgia GA2</strain>
    </source>
</reference>
<dbReference type="InterPro" id="IPR042512">
    <property type="entry name" value="TLCD5"/>
</dbReference>
<evidence type="ECO:0000256" key="4">
    <source>
        <dbReference type="ARBA" id="ARBA00023136"/>
    </source>
</evidence>
<evidence type="ECO:0000256" key="1">
    <source>
        <dbReference type="ARBA" id="ARBA00004141"/>
    </source>
</evidence>
<dbReference type="HOGENOM" id="CLU_083447_0_0_1"/>
<dbReference type="eggNOG" id="KOG4474">
    <property type="taxonomic scope" value="Eukaryota"/>
</dbReference>
<keyword evidence="9" id="KW-1185">Reference proteome</keyword>
<dbReference type="Pfam" id="PF03798">
    <property type="entry name" value="TRAM_LAG1_CLN8"/>
    <property type="match status" value="1"/>
</dbReference>
<keyword evidence="2 5" id="KW-0812">Transmembrane</keyword>
<feature type="transmembrane region" description="Helical" evidence="6">
    <location>
        <begin position="20"/>
        <end position="38"/>
    </location>
</feature>
<dbReference type="InterPro" id="IPR006634">
    <property type="entry name" value="TLC-dom"/>
</dbReference>
<evidence type="ECO:0000256" key="3">
    <source>
        <dbReference type="ARBA" id="ARBA00022989"/>
    </source>
</evidence>
<dbReference type="OMA" id="TCSLIGW"/>
<dbReference type="InParanoid" id="D2A2Y8"/>
<comment type="subcellular location">
    <subcellularLocation>
        <location evidence="1">Membrane</location>
        <topology evidence="1">Multi-pass membrane protein</topology>
    </subcellularLocation>
</comment>
<dbReference type="PANTHER" id="PTHR31898">
    <property type="entry name" value="TRANSMEMBRANE PROTEIN 136"/>
    <property type="match status" value="1"/>
</dbReference>
<feature type="transmembrane region" description="Helical" evidence="6">
    <location>
        <begin position="176"/>
        <end position="199"/>
    </location>
</feature>
<proteinExistence type="predicted"/>
<dbReference type="STRING" id="7070.D2A2Y8"/>
<gene>
    <name evidence="8" type="primary">AUGUSTUS-3.0.2_07603</name>
    <name evidence="8" type="ORF">TcasGA2_TC007603</name>
</gene>
<dbReference type="PhylomeDB" id="D2A2Y8"/>
<feature type="transmembrane region" description="Helical" evidence="6">
    <location>
        <begin position="205"/>
        <end position="225"/>
    </location>
</feature>
<sequence length="247" mass="28880">MVNEDVAVPEETEFTLKYNSWYAITISTIIWAASYQLLRATLPSKNREYCCRVLSFLHGIITAFVGINQCFLIDTPFEHPEWRTTNSQRFLMVCSLGYFIHDLVWCFVYQRDSKLMLAHHLYSVCALRRMLYKNNSGAQATCALGSMEISNPMLQIRWFLRSEGYYPSNLYTSVEITFMIIFFLVRIVLGTYFLIVIAFQPKNDWDFRVLAVTIYAMSWMFMINITKYFVTKYGLGYKGNDIQNKGT</sequence>
<dbReference type="KEGG" id="tca:100141844"/>
<protein>
    <submittedName>
        <fullName evidence="8">Transmembrane protein 136-like Protein</fullName>
    </submittedName>
</protein>
<evidence type="ECO:0000259" key="7">
    <source>
        <dbReference type="PROSITE" id="PS50922"/>
    </source>
</evidence>
<dbReference type="SMART" id="SM00724">
    <property type="entry name" value="TLC"/>
    <property type="match status" value="1"/>
</dbReference>
<evidence type="ECO:0000256" key="5">
    <source>
        <dbReference type="PROSITE-ProRule" id="PRU00205"/>
    </source>
</evidence>
<keyword evidence="3 6" id="KW-1133">Transmembrane helix</keyword>
<dbReference type="AlphaFoldDB" id="D2A2Y8"/>
<accession>D2A2Y8</accession>
<dbReference type="Proteomes" id="UP000007266">
    <property type="component" value="Linkage group 4"/>
</dbReference>
<keyword evidence="4 5" id="KW-0472">Membrane</keyword>
<feature type="domain" description="TLC" evidence="7">
    <location>
        <begin position="44"/>
        <end position="218"/>
    </location>
</feature>
<organism evidence="8 9">
    <name type="scientific">Tribolium castaneum</name>
    <name type="common">Red flour beetle</name>
    <dbReference type="NCBI Taxonomy" id="7070"/>
    <lineage>
        <taxon>Eukaryota</taxon>
        <taxon>Metazoa</taxon>
        <taxon>Ecdysozoa</taxon>
        <taxon>Arthropoda</taxon>
        <taxon>Hexapoda</taxon>
        <taxon>Insecta</taxon>
        <taxon>Pterygota</taxon>
        <taxon>Neoptera</taxon>
        <taxon>Endopterygota</taxon>
        <taxon>Coleoptera</taxon>
        <taxon>Polyphaga</taxon>
        <taxon>Cucujiformia</taxon>
        <taxon>Tenebrionidae</taxon>
        <taxon>Tenebrionidae incertae sedis</taxon>
        <taxon>Tribolium</taxon>
    </lineage>
</organism>
<evidence type="ECO:0000313" key="8">
    <source>
        <dbReference type="EMBL" id="EFA01982.1"/>
    </source>
</evidence>
<dbReference type="OrthoDB" id="506011at2759"/>